<dbReference type="Pfam" id="PF09931">
    <property type="entry name" value="Phage_phiJL001_Gp84_N"/>
    <property type="match status" value="1"/>
</dbReference>
<dbReference type="EMBL" id="BMFC01000002">
    <property type="protein sequence ID" value="GGB95953.1"/>
    <property type="molecule type" value="Genomic_DNA"/>
</dbReference>
<comment type="caution">
    <text evidence="2">The sequence shown here is derived from an EMBL/GenBank/DDBJ whole genome shotgun (WGS) entry which is preliminary data.</text>
</comment>
<dbReference type="InterPro" id="IPR018964">
    <property type="entry name" value="Phage_phiJL001_Gp84_C"/>
</dbReference>
<name>A0ABQ1KH11_9RHOB</name>
<accession>A0ABQ1KH11</accession>
<evidence type="ECO:0000259" key="1">
    <source>
        <dbReference type="Pfam" id="PF09356"/>
    </source>
</evidence>
<dbReference type="InterPro" id="IPR011928">
    <property type="entry name" value="Phage_phiJL001_Gp84"/>
</dbReference>
<proteinExistence type="predicted"/>
<dbReference type="NCBIfam" id="TIGR02218">
    <property type="entry name" value="phg_TIGR02218"/>
    <property type="match status" value="1"/>
</dbReference>
<reference evidence="3" key="1">
    <citation type="journal article" date="2019" name="Int. J. Syst. Evol. Microbiol.">
        <title>The Global Catalogue of Microorganisms (GCM) 10K type strain sequencing project: providing services to taxonomists for standard genome sequencing and annotation.</title>
        <authorList>
            <consortium name="The Broad Institute Genomics Platform"/>
            <consortium name="The Broad Institute Genome Sequencing Center for Infectious Disease"/>
            <person name="Wu L."/>
            <person name="Ma J."/>
        </authorList>
    </citation>
    <scope>NUCLEOTIDE SEQUENCE [LARGE SCALE GENOMIC DNA]</scope>
    <source>
        <strain evidence="3">CGMCC 1.12478</strain>
    </source>
</reference>
<dbReference type="Proteomes" id="UP000645462">
    <property type="component" value="Unassembled WGS sequence"/>
</dbReference>
<feature type="domain" description="Bacteriophage phiJL001 Gp84 C-terminal" evidence="1">
    <location>
        <begin position="195"/>
        <end position="276"/>
    </location>
</feature>
<gene>
    <name evidence="2" type="ORF">GCM10011363_10800</name>
</gene>
<dbReference type="RefSeq" id="WP_188480958.1">
    <property type="nucleotide sequence ID" value="NZ_BMFC01000002.1"/>
</dbReference>
<sequence length="295" mass="31277">MSGADALAAHLAIGVTTVARAWEVRRKDGRRFGFTDHDRDLSFGGVVYRADTGMSAAAVQQGTGLSVDNSEAIGALSDASVSEADIAAGRFDGAEVTAWLVNWADVAARKVLFRGSLGEITRSGGAFTAELRGLTEWLNRPVGRVYQAPCLAVLGDATCGVNTDAVTMSAEATVTGVSDQGALVLAGASGFEAAWFQRGRLTVLDGSAEGLWAAVKRDVLFEDGARQIELWEPLRAVVAVGDRVRLIVGCDKRFETCRAKFDNVVNFQGFPDIPQEEWVLIPPSSARSRGGGSLR</sequence>
<dbReference type="Pfam" id="PF09356">
    <property type="entry name" value="Phage_BR0599"/>
    <property type="match status" value="1"/>
</dbReference>
<protein>
    <recommendedName>
        <fullName evidence="1">Bacteriophage phiJL001 Gp84 C-terminal domain-containing protein</fullName>
    </recommendedName>
</protein>
<organism evidence="2 3">
    <name type="scientific">Marivita lacus</name>
    <dbReference type="NCBI Taxonomy" id="1323742"/>
    <lineage>
        <taxon>Bacteria</taxon>
        <taxon>Pseudomonadati</taxon>
        <taxon>Pseudomonadota</taxon>
        <taxon>Alphaproteobacteria</taxon>
        <taxon>Rhodobacterales</taxon>
        <taxon>Roseobacteraceae</taxon>
        <taxon>Marivita</taxon>
    </lineage>
</organism>
<keyword evidence="3" id="KW-1185">Reference proteome</keyword>
<evidence type="ECO:0000313" key="2">
    <source>
        <dbReference type="EMBL" id="GGB95953.1"/>
    </source>
</evidence>
<evidence type="ECO:0000313" key="3">
    <source>
        <dbReference type="Proteomes" id="UP000645462"/>
    </source>
</evidence>